<dbReference type="InterPro" id="IPR016181">
    <property type="entry name" value="Acyl_CoA_acyltransferase"/>
</dbReference>
<dbReference type="RefSeq" id="WP_129189456.1">
    <property type="nucleotide sequence ID" value="NZ_CP035491.1"/>
</dbReference>
<protein>
    <submittedName>
        <fullName evidence="2">N-acetyltransferase</fullName>
    </submittedName>
</protein>
<sequence>MPATRPAADELVGRHVRLSPLDPADSPELYAAIAHPDVFASGFGGGPAGLPRDLAVFEAFAASQFVPGPRALPWTIRLASGPDAGTVVGTTTLGDLDLANEGAHIGWTAYDPRVWATAVNPEAKLLLLDLAFSHGFSRVKLQADSQNARSRAAIEKLGATFEGVLRHHRRRADLSWRDTAVYSILVEEWPGVRAGLEARLAAWDDRAVVLGAPSVE</sequence>
<dbReference type="Pfam" id="PF13302">
    <property type="entry name" value="Acetyltransf_3"/>
    <property type="match status" value="1"/>
</dbReference>
<gene>
    <name evidence="2" type="ORF">ET445_05205</name>
</gene>
<dbReference type="Proteomes" id="UP000291259">
    <property type="component" value="Chromosome"/>
</dbReference>
<dbReference type="KEGG" id="agf:ET445_05205"/>
<dbReference type="EMBL" id="CP035491">
    <property type="protein sequence ID" value="QAY72830.1"/>
    <property type="molecule type" value="Genomic_DNA"/>
</dbReference>
<dbReference type="PROSITE" id="PS51186">
    <property type="entry name" value="GNAT"/>
    <property type="match status" value="1"/>
</dbReference>
<name>A0A4P6F9I9_9MICO</name>
<keyword evidence="3" id="KW-1185">Reference proteome</keyword>
<dbReference type="Gene3D" id="3.40.630.30">
    <property type="match status" value="1"/>
</dbReference>
<evidence type="ECO:0000313" key="2">
    <source>
        <dbReference type="EMBL" id="QAY72830.1"/>
    </source>
</evidence>
<accession>A0A4P6F9I9</accession>
<dbReference type="SUPFAM" id="SSF55729">
    <property type="entry name" value="Acyl-CoA N-acyltransferases (Nat)"/>
    <property type="match status" value="1"/>
</dbReference>
<feature type="domain" description="N-acetyltransferase" evidence="1">
    <location>
        <begin position="16"/>
        <end position="181"/>
    </location>
</feature>
<reference evidence="2 3" key="1">
    <citation type="submission" date="2019-01" db="EMBL/GenBank/DDBJ databases">
        <title>Genome sequencing of strain FW100M-8.</title>
        <authorList>
            <person name="Heo J."/>
            <person name="Kim S.-J."/>
            <person name="Kim J.-S."/>
            <person name="Hong S.-B."/>
            <person name="Kwon S.-W."/>
        </authorList>
    </citation>
    <scope>NUCLEOTIDE SEQUENCE [LARGE SCALE GENOMIC DNA]</scope>
    <source>
        <strain evidence="2 3">FW100M-8</strain>
    </source>
</reference>
<keyword evidence="2" id="KW-0808">Transferase</keyword>
<dbReference type="InterPro" id="IPR000182">
    <property type="entry name" value="GNAT_dom"/>
</dbReference>
<dbReference type="PANTHER" id="PTHR43610">
    <property type="entry name" value="BLL6696 PROTEIN"/>
    <property type="match status" value="1"/>
</dbReference>
<evidence type="ECO:0000259" key="1">
    <source>
        <dbReference type="PROSITE" id="PS51186"/>
    </source>
</evidence>
<dbReference type="AlphaFoldDB" id="A0A4P6F9I9"/>
<evidence type="ECO:0000313" key="3">
    <source>
        <dbReference type="Proteomes" id="UP000291259"/>
    </source>
</evidence>
<dbReference type="GO" id="GO:0016747">
    <property type="term" value="F:acyltransferase activity, transferring groups other than amino-acyl groups"/>
    <property type="evidence" value="ECO:0007669"/>
    <property type="project" value="InterPro"/>
</dbReference>
<organism evidence="2 3">
    <name type="scientific">Agromyces protaetiae</name>
    <dbReference type="NCBI Taxonomy" id="2509455"/>
    <lineage>
        <taxon>Bacteria</taxon>
        <taxon>Bacillati</taxon>
        <taxon>Actinomycetota</taxon>
        <taxon>Actinomycetes</taxon>
        <taxon>Micrococcales</taxon>
        <taxon>Microbacteriaceae</taxon>
        <taxon>Agromyces</taxon>
    </lineage>
</organism>
<dbReference type="OrthoDB" id="9795199at2"/>
<proteinExistence type="predicted"/>
<dbReference type="PANTHER" id="PTHR43610:SF1">
    <property type="entry name" value="N-ACETYLTRANSFERASE DOMAIN-CONTAINING PROTEIN"/>
    <property type="match status" value="1"/>
</dbReference>